<evidence type="ECO:0000313" key="1">
    <source>
        <dbReference type="EMBL" id="MCI60578.1"/>
    </source>
</evidence>
<comment type="caution">
    <text evidence="1">The sequence shown here is derived from an EMBL/GenBank/DDBJ whole genome shotgun (WGS) entry which is preliminary data.</text>
</comment>
<organism evidence="1 2">
    <name type="scientific">Trifolium medium</name>
    <dbReference type="NCBI Taxonomy" id="97028"/>
    <lineage>
        <taxon>Eukaryota</taxon>
        <taxon>Viridiplantae</taxon>
        <taxon>Streptophyta</taxon>
        <taxon>Embryophyta</taxon>
        <taxon>Tracheophyta</taxon>
        <taxon>Spermatophyta</taxon>
        <taxon>Magnoliopsida</taxon>
        <taxon>eudicotyledons</taxon>
        <taxon>Gunneridae</taxon>
        <taxon>Pentapetalae</taxon>
        <taxon>rosids</taxon>
        <taxon>fabids</taxon>
        <taxon>Fabales</taxon>
        <taxon>Fabaceae</taxon>
        <taxon>Papilionoideae</taxon>
        <taxon>50 kb inversion clade</taxon>
        <taxon>NPAAA clade</taxon>
        <taxon>Hologalegina</taxon>
        <taxon>IRL clade</taxon>
        <taxon>Trifolieae</taxon>
        <taxon>Trifolium</taxon>
    </lineage>
</organism>
<dbReference type="AlphaFoldDB" id="A0A392THU4"/>
<name>A0A392THU4_9FABA</name>
<accession>A0A392THU4</accession>
<keyword evidence="2" id="KW-1185">Reference proteome</keyword>
<dbReference type="Proteomes" id="UP000265520">
    <property type="component" value="Unassembled WGS sequence"/>
</dbReference>
<dbReference type="EMBL" id="LXQA010584242">
    <property type="protein sequence ID" value="MCI60578.1"/>
    <property type="molecule type" value="Genomic_DNA"/>
</dbReference>
<proteinExistence type="predicted"/>
<protein>
    <submittedName>
        <fullName evidence="1">Uncharacterized protein</fullName>
    </submittedName>
</protein>
<reference evidence="1 2" key="1">
    <citation type="journal article" date="2018" name="Front. Plant Sci.">
        <title>Red Clover (Trifolium pratense) and Zigzag Clover (T. medium) - A Picture of Genomic Similarities and Differences.</title>
        <authorList>
            <person name="Dluhosova J."/>
            <person name="Istvanek J."/>
            <person name="Nedelnik J."/>
            <person name="Repkova J."/>
        </authorList>
    </citation>
    <scope>NUCLEOTIDE SEQUENCE [LARGE SCALE GENOMIC DNA]</scope>
    <source>
        <strain evidence="2">cv. 10/8</strain>
        <tissue evidence="1">Leaf</tissue>
    </source>
</reference>
<sequence>NSPHFGPKCGRTNFEGSDPWKGQQVAQGGKVGHGVKVVLGVKIGLGVKVGLLVVAGFSFSWVCSACSHNHHQCFLCVHGCIVEAVSG</sequence>
<evidence type="ECO:0000313" key="2">
    <source>
        <dbReference type="Proteomes" id="UP000265520"/>
    </source>
</evidence>
<feature type="non-terminal residue" evidence="1">
    <location>
        <position position="1"/>
    </location>
</feature>